<keyword evidence="4" id="KW-0804">Transcription</keyword>
<dbReference type="EMBL" id="JAUHHV010000007">
    <property type="protein sequence ID" value="KAK1417553.1"/>
    <property type="molecule type" value="Genomic_DNA"/>
</dbReference>
<keyword evidence="2" id="KW-0805">Transcription regulation</keyword>
<dbReference type="InterPro" id="IPR036638">
    <property type="entry name" value="HLH_DNA-bd_sf"/>
</dbReference>
<dbReference type="GO" id="GO:0005634">
    <property type="term" value="C:nucleus"/>
    <property type="evidence" value="ECO:0007669"/>
    <property type="project" value="UniProtKB-SubCell"/>
</dbReference>
<dbReference type="PROSITE" id="PS50888">
    <property type="entry name" value="BHLH"/>
    <property type="match status" value="1"/>
</dbReference>
<dbReference type="InterPro" id="IPR045843">
    <property type="entry name" value="IND-like"/>
</dbReference>
<dbReference type="PANTHER" id="PTHR16223">
    <property type="entry name" value="TRANSCRIPTION FACTOR BHLH83-RELATED"/>
    <property type="match status" value="1"/>
</dbReference>
<comment type="caution">
    <text evidence="8">The sequence shown here is derived from an EMBL/GenBank/DDBJ whole genome shotgun (WGS) entry which is preliminary data.</text>
</comment>
<feature type="domain" description="BHLH" evidence="7">
    <location>
        <begin position="219"/>
        <end position="268"/>
    </location>
</feature>
<keyword evidence="3" id="KW-0238">DNA-binding</keyword>
<dbReference type="FunFam" id="4.10.280.10:FF:000022">
    <property type="entry name" value="Basic helix-loop-helix transcription factor"/>
    <property type="match status" value="1"/>
</dbReference>
<dbReference type="AlphaFoldDB" id="A0AAD8K7S7"/>
<gene>
    <name evidence="8" type="ORF">QVD17_26682</name>
</gene>
<keyword evidence="5" id="KW-0539">Nucleus</keyword>
<dbReference type="GO" id="GO:0046983">
    <property type="term" value="F:protein dimerization activity"/>
    <property type="evidence" value="ECO:0007669"/>
    <property type="project" value="InterPro"/>
</dbReference>
<evidence type="ECO:0000313" key="9">
    <source>
        <dbReference type="Proteomes" id="UP001229421"/>
    </source>
</evidence>
<dbReference type="GO" id="GO:0000981">
    <property type="term" value="F:DNA-binding transcription factor activity, RNA polymerase II-specific"/>
    <property type="evidence" value="ECO:0007669"/>
    <property type="project" value="TreeGrafter"/>
</dbReference>
<protein>
    <recommendedName>
        <fullName evidence="7">BHLH domain-containing protein</fullName>
    </recommendedName>
</protein>
<proteinExistence type="predicted"/>
<organism evidence="8 9">
    <name type="scientific">Tagetes erecta</name>
    <name type="common">African marigold</name>
    <dbReference type="NCBI Taxonomy" id="13708"/>
    <lineage>
        <taxon>Eukaryota</taxon>
        <taxon>Viridiplantae</taxon>
        <taxon>Streptophyta</taxon>
        <taxon>Embryophyta</taxon>
        <taxon>Tracheophyta</taxon>
        <taxon>Spermatophyta</taxon>
        <taxon>Magnoliopsida</taxon>
        <taxon>eudicotyledons</taxon>
        <taxon>Gunneridae</taxon>
        <taxon>Pentapetalae</taxon>
        <taxon>asterids</taxon>
        <taxon>campanulids</taxon>
        <taxon>Asterales</taxon>
        <taxon>Asteraceae</taxon>
        <taxon>Asteroideae</taxon>
        <taxon>Heliantheae alliance</taxon>
        <taxon>Tageteae</taxon>
        <taxon>Tagetes</taxon>
    </lineage>
</organism>
<comment type="subcellular location">
    <subcellularLocation>
        <location evidence="1">Nucleus</location>
    </subcellularLocation>
</comment>
<dbReference type="GO" id="GO:0000978">
    <property type="term" value="F:RNA polymerase II cis-regulatory region sequence-specific DNA binding"/>
    <property type="evidence" value="ECO:0007669"/>
    <property type="project" value="TreeGrafter"/>
</dbReference>
<keyword evidence="9" id="KW-1185">Reference proteome</keyword>
<dbReference type="InterPro" id="IPR011598">
    <property type="entry name" value="bHLH_dom"/>
</dbReference>
<evidence type="ECO:0000256" key="5">
    <source>
        <dbReference type="ARBA" id="ARBA00023242"/>
    </source>
</evidence>
<evidence type="ECO:0000256" key="3">
    <source>
        <dbReference type="ARBA" id="ARBA00023125"/>
    </source>
</evidence>
<evidence type="ECO:0000256" key="6">
    <source>
        <dbReference type="SAM" id="MobiDB-lite"/>
    </source>
</evidence>
<sequence length="303" mass="33782">MICTAVLPPDRLLLISVSILSSQQFSLSSRKMESVSTLLGEWSTSFSGLNVAEEANFMAQLLNDFPIPNDSINTSTFWPHQELTTNFNDFDETYIYLLDNTTSNPHCLSQDYNSTDLGESLVAQLTEDNGLSASSRKRSCSMADVHENNGKIKCRKSQKLVSNSNVDEADHDVVYGQIMKIDGSDNESNWSQETSISSKKSKGTVSLNSTGRKIASRGSATDPQSVYARKRRERINERLRTLQKLVPNGTKVDISTMLEEAVQYVKFLQLQIKLLSSDDLWMYAPIAYNGMDIGLDLTIPSPR</sequence>
<name>A0AAD8K7S7_TARER</name>
<dbReference type="Gene3D" id="4.10.280.10">
    <property type="entry name" value="Helix-loop-helix DNA-binding domain"/>
    <property type="match status" value="1"/>
</dbReference>
<dbReference type="PANTHER" id="PTHR16223:SF300">
    <property type="entry name" value="TRANSCRIPTION FACTOR BHLH133"/>
    <property type="match status" value="1"/>
</dbReference>
<evidence type="ECO:0000259" key="7">
    <source>
        <dbReference type="PROSITE" id="PS50888"/>
    </source>
</evidence>
<dbReference type="Proteomes" id="UP001229421">
    <property type="component" value="Unassembled WGS sequence"/>
</dbReference>
<evidence type="ECO:0000256" key="2">
    <source>
        <dbReference type="ARBA" id="ARBA00023015"/>
    </source>
</evidence>
<dbReference type="SMART" id="SM00353">
    <property type="entry name" value="HLH"/>
    <property type="match status" value="1"/>
</dbReference>
<dbReference type="CDD" id="cd11454">
    <property type="entry name" value="bHLH_AtIND_like"/>
    <property type="match status" value="1"/>
</dbReference>
<evidence type="ECO:0000313" key="8">
    <source>
        <dbReference type="EMBL" id="KAK1417553.1"/>
    </source>
</evidence>
<evidence type="ECO:0000256" key="1">
    <source>
        <dbReference type="ARBA" id="ARBA00004123"/>
    </source>
</evidence>
<dbReference type="SUPFAM" id="SSF47459">
    <property type="entry name" value="HLH, helix-loop-helix DNA-binding domain"/>
    <property type="match status" value="1"/>
</dbReference>
<dbReference type="Pfam" id="PF00010">
    <property type="entry name" value="HLH"/>
    <property type="match status" value="1"/>
</dbReference>
<accession>A0AAD8K7S7</accession>
<dbReference type="GO" id="GO:0048766">
    <property type="term" value="P:root hair initiation"/>
    <property type="evidence" value="ECO:0007669"/>
    <property type="project" value="UniProtKB-ARBA"/>
</dbReference>
<reference evidence="8" key="1">
    <citation type="journal article" date="2023" name="bioRxiv">
        <title>Improved chromosome-level genome assembly for marigold (Tagetes erecta).</title>
        <authorList>
            <person name="Jiang F."/>
            <person name="Yuan L."/>
            <person name="Wang S."/>
            <person name="Wang H."/>
            <person name="Xu D."/>
            <person name="Wang A."/>
            <person name="Fan W."/>
        </authorList>
    </citation>
    <scope>NUCLEOTIDE SEQUENCE</scope>
    <source>
        <strain evidence="8">WSJ</strain>
        <tissue evidence="8">Leaf</tissue>
    </source>
</reference>
<evidence type="ECO:0000256" key="4">
    <source>
        <dbReference type="ARBA" id="ARBA00023163"/>
    </source>
</evidence>
<feature type="region of interest" description="Disordered" evidence="6">
    <location>
        <begin position="185"/>
        <end position="227"/>
    </location>
</feature>
<feature type="compositionally biased region" description="Polar residues" evidence="6">
    <location>
        <begin position="186"/>
        <end position="211"/>
    </location>
</feature>